<dbReference type="AlphaFoldDB" id="A0A9E7PQZ2"/>
<dbReference type="GeneID" id="74307309"/>
<reference evidence="2" key="1">
    <citation type="submission" date="2022-04" db="EMBL/GenBank/DDBJ databases">
        <title>Complete genome of Methanoplanus endosymbiosus DSM 3599.</title>
        <authorList>
            <person name="Chen S.-C."/>
            <person name="You Y.-T."/>
            <person name="Zhou Y.-Z."/>
            <person name="Lai M.-C."/>
        </authorList>
    </citation>
    <scope>NUCLEOTIDE SEQUENCE</scope>
    <source>
        <strain evidence="2">DSM 3599</strain>
    </source>
</reference>
<dbReference type="RefSeq" id="WP_257743873.1">
    <property type="nucleotide sequence ID" value="NZ_CP096115.1"/>
</dbReference>
<protein>
    <submittedName>
        <fullName evidence="2">Uncharacterized protein</fullName>
    </submittedName>
</protein>
<dbReference type="Proteomes" id="UP001060368">
    <property type="component" value="Chromosome"/>
</dbReference>
<name>A0A9E7PQZ2_9EURY</name>
<evidence type="ECO:0000313" key="3">
    <source>
        <dbReference type="Proteomes" id="UP001060368"/>
    </source>
</evidence>
<dbReference type="KEGG" id="mend:L6E24_06380"/>
<feature type="coiled-coil region" evidence="1">
    <location>
        <begin position="25"/>
        <end position="59"/>
    </location>
</feature>
<keyword evidence="3" id="KW-1185">Reference proteome</keyword>
<dbReference type="EMBL" id="CP096115">
    <property type="protein sequence ID" value="UUX93737.1"/>
    <property type="molecule type" value="Genomic_DNA"/>
</dbReference>
<evidence type="ECO:0000256" key="1">
    <source>
        <dbReference type="SAM" id="Coils"/>
    </source>
</evidence>
<organism evidence="2 3">
    <name type="scientific">Methanoplanus endosymbiosus</name>
    <dbReference type="NCBI Taxonomy" id="33865"/>
    <lineage>
        <taxon>Archaea</taxon>
        <taxon>Methanobacteriati</taxon>
        <taxon>Methanobacteriota</taxon>
        <taxon>Stenosarchaea group</taxon>
        <taxon>Methanomicrobia</taxon>
        <taxon>Methanomicrobiales</taxon>
        <taxon>Methanomicrobiaceae</taxon>
        <taxon>Methanoplanus</taxon>
    </lineage>
</organism>
<accession>A0A9E7PQZ2</accession>
<keyword evidence="1" id="KW-0175">Coiled coil</keyword>
<evidence type="ECO:0000313" key="2">
    <source>
        <dbReference type="EMBL" id="UUX93737.1"/>
    </source>
</evidence>
<proteinExistence type="predicted"/>
<gene>
    <name evidence="2" type="ORF">L6E24_06380</name>
</gene>
<sequence>MKIFSGIFKKNSFDSIKTGELKKSAAKLDYQLKKVKSERNNLERQINILFSEASALQNNVEIANYTLRLRTISESWQLKNDTCLNLEKDYSLITTLISVREQQKTLNEAQILNKIDDLNPEMLENWYAKLNVKSLNHRKQVDELSDITRNNLTEGGIQPVDESFFNSLLNDLKDNNITVNSAKNKFFDKLSSQEAELSDSGTLI</sequence>